<evidence type="ECO:0000313" key="1">
    <source>
        <dbReference type="EMBL" id="SBR07798.1"/>
    </source>
</evidence>
<dbReference type="PANTHER" id="PTHR35842:SF1">
    <property type="entry name" value="SI:CH211-67E16.11"/>
    <property type="match status" value="1"/>
</dbReference>
<protein>
    <submittedName>
        <fullName evidence="1">Uncharacterized protein</fullName>
    </submittedName>
</protein>
<reference evidence="1" key="1">
    <citation type="submission" date="2016-05" db="EMBL/GenBank/DDBJ databases">
        <authorList>
            <person name="Lavstsen T."/>
            <person name="Jespersen J.S."/>
        </authorList>
    </citation>
    <scope>NUCLEOTIDE SEQUENCE</scope>
    <source>
        <tissue evidence="1">Brain</tissue>
    </source>
</reference>
<name>A0A1A8JD71_NOTKU</name>
<dbReference type="PANTHER" id="PTHR35842">
    <property type="entry name" value="SI:CH211-67E16.11"/>
    <property type="match status" value="1"/>
</dbReference>
<sequence>MTFQYHALNLQKFYKMLRNNGFPKDHIKTFFANRGHLPADIEGVYSATEKAVIRSHVSYICRKQHCADTLVLYLNSPTCSDGTMLLWDTNLNGIVAGMSHLLKPWAGILNVTMADGEIRREYQGCQNLPTALWYQKYRNPN</sequence>
<accession>A0A1A8JD71</accession>
<dbReference type="EMBL" id="HAED01021132">
    <property type="protein sequence ID" value="SBR07798.1"/>
    <property type="molecule type" value="Transcribed_RNA"/>
</dbReference>
<organism evidence="1">
    <name type="scientific">Nothobranchius kuhntae</name>
    <name type="common">Beira killifish</name>
    <dbReference type="NCBI Taxonomy" id="321403"/>
    <lineage>
        <taxon>Eukaryota</taxon>
        <taxon>Metazoa</taxon>
        <taxon>Chordata</taxon>
        <taxon>Craniata</taxon>
        <taxon>Vertebrata</taxon>
        <taxon>Euteleostomi</taxon>
        <taxon>Actinopterygii</taxon>
        <taxon>Neopterygii</taxon>
        <taxon>Teleostei</taxon>
        <taxon>Neoteleostei</taxon>
        <taxon>Acanthomorphata</taxon>
        <taxon>Ovalentaria</taxon>
        <taxon>Atherinomorphae</taxon>
        <taxon>Cyprinodontiformes</taxon>
        <taxon>Nothobranchiidae</taxon>
        <taxon>Nothobranchius</taxon>
    </lineage>
</organism>
<gene>
    <name evidence="1" type="primary">OLA.17954</name>
</gene>
<proteinExistence type="predicted"/>
<reference evidence="1" key="2">
    <citation type="submission" date="2016-06" db="EMBL/GenBank/DDBJ databases">
        <title>The genome of a short-lived fish provides insights into sex chromosome evolution and the genetic control of aging.</title>
        <authorList>
            <person name="Reichwald K."/>
            <person name="Felder M."/>
            <person name="Petzold A."/>
            <person name="Koch P."/>
            <person name="Groth M."/>
            <person name="Platzer M."/>
        </authorList>
    </citation>
    <scope>NUCLEOTIDE SEQUENCE</scope>
    <source>
        <tissue evidence="1">Brain</tissue>
    </source>
</reference>
<dbReference type="AlphaFoldDB" id="A0A1A8JD71"/>